<dbReference type="AlphaFoldDB" id="A0A8X6IK43"/>
<evidence type="ECO:0000256" key="1">
    <source>
        <dbReference type="SAM" id="SignalP"/>
    </source>
</evidence>
<keyword evidence="3" id="KW-1185">Reference proteome</keyword>
<organism evidence="2 3">
    <name type="scientific">Nephila pilipes</name>
    <name type="common">Giant wood spider</name>
    <name type="synonym">Nephila maculata</name>
    <dbReference type="NCBI Taxonomy" id="299642"/>
    <lineage>
        <taxon>Eukaryota</taxon>
        <taxon>Metazoa</taxon>
        <taxon>Ecdysozoa</taxon>
        <taxon>Arthropoda</taxon>
        <taxon>Chelicerata</taxon>
        <taxon>Arachnida</taxon>
        <taxon>Araneae</taxon>
        <taxon>Araneomorphae</taxon>
        <taxon>Entelegynae</taxon>
        <taxon>Araneoidea</taxon>
        <taxon>Nephilidae</taxon>
        <taxon>Nephila</taxon>
    </lineage>
</organism>
<gene>
    <name evidence="2" type="ORF">NPIL_410881</name>
</gene>
<reference evidence="2" key="1">
    <citation type="submission" date="2020-08" db="EMBL/GenBank/DDBJ databases">
        <title>Multicomponent nature underlies the extraordinary mechanical properties of spider dragline silk.</title>
        <authorList>
            <person name="Kono N."/>
            <person name="Nakamura H."/>
            <person name="Mori M."/>
            <person name="Yoshida Y."/>
            <person name="Ohtoshi R."/>
            <person name="Malay A.D."/>
            <person name="Moran D.A.P."/>
            <person name="Tomita M."/>
            <person name="Numata K."/>
            <person name="Arakawa K."/>
        </authorList>
    </citation>
    <scope>NUCLEOTIDE SEQUENCE</scope>
</reference>
<dbReference type="Proteomes" id="UP000887013">
    <property type="component" value="Unassembled WGS sequence"/>
</dbReference>
<proteinExistence type="predicted"/>
<feature type="signal peptide" evidence="1">
    <location>
        <begin position="1"/>
        <end position="19"/>
    </location>
</feature>
<dbReference type="EMBL" id="BMAW01045360">
    <property type="protein sequence ID" value="GFS49325.1"/>
    <property type="molecule type" value="Genomic_DNA"/>
</dbReference>
<sequence>MRPLMFLFVATCVVSLVVGQEDKAKDSWWKIFKDRVKNDLSKWREDLKGLWEEILDKGDNVKNWSVEVLDHIKKKLKELIKSDIPNDKKKEIELFIDSLKMTNNTAK</sequence>
<evidence type="ECO:0008006" key="4">
    <source>
        <dbReference type="Google" id="ProtNLM"/>
    </source>
</evidence>
<feature type="chain" id="PRO_5036487522" description="Spider venom protein" evidence="1">
    <location>
        <begin position="20"/>
        <end position="107"/>
    </location>
</feature>
<comment type="caution">
    <text evidence="2">The sequence shown here is derived from an EMBL/GenBank/DDBJ whole genome shotgun (WGS) entry which is preliminary data.</text>
</comment>
<evidence type="ECO:0000313" key="2">
    <source>
        <dbReference type="EMBL" id="GFS49325.1"/>
    </source>
</evidence>
<keyword evidence="1" id="KW-0732">Signal</keyword>
<evidence type="ECO:0000313" key="3">
    <source>
        <dbReference type="Proteomes" id="UP000887013"/>
    </source>
</evidence>
<protein>
    <recommendedName>
        <fullName evidence="4">Spider venom protein</fullName>
    </recommendedName>
</protein>
<name>A0A8X6IK43_NEPPI</name>
<accession>A0A8X6IK43</accession>